<protein>
    <submittedName>
        <fullName evidence="1">Uncharacterized protein</fullName>
    </submittedName>
</protein>
<gene>
    <name evidence="1" type="ORF">CDAR_20411</name>
</gene>
<sequence>MKNASSCSEKRANLIFLAHLSERGPPALAMRDGDVTVALRLIHGTAVASITIFASRGPDFLIKEMARWAAEGGVRLSLGFIRAYLYFCCVCECSSQGIRRKSARNAEEHL</sequence>
<accession>A0AAV4QGV4</accession>
<evidence type="ECO:0000313" key="2">
    <source>
        <dbReference type="Proteomes" id="UP001054837"/>
    </source>
</evidence>
<proteinExistence type="predicted"/>
<evidence type="ECO:0000313" key="1">
    <source>
        <dbReference type="EMBL" id="GIY07280.1"/>
    </source>
</evidence>
<dbReference type="Proteomes" id="UP001054837">
    <property type="component" value="Unassembled WGS sequence"/>
</dbReference>
<keyword evidence="2" id="KW-1185">Reference proteome</keyword>
<dbReference type="AlphaFoldDB" id="A0AAV4QGV4"/>
<reference evidence="1 2" key="1">
    <citation type="submission" date="2021-06" db="EMBL/GenBank/DDBJ databases">
        <title>Caerostris darwini draft genome.</title>
        <authorList>
            <person name="Kono N."/>
            <person name="Arakawa K."/>
        </authorList>
    </citation>
    <scope>NUCLEOTIDE SEQUENCE [LARGE SCALE GENOMIC DNA]</scope>
</reference>
<dbReference type="EMBL" id="BPLQ01004331">
    <property type="protein sequence ID" value="GIY07280.1"/>
    <property type="molecule type" value="Genomic_DNA"/>
</dbReference>
<organism evidence="1 2">
    <name type="scientific">Caerostris darwini</name>
    <dbReference type="NCBI Taxonomy" id="1538125"/>
    <lineage>
        <taxon>Eukaryota</taxon>
        <taxon>Metazoa</taxon>
        <taxon>Ecdysozoa</taxon>
        <taxon>Arthropoda</taxon>
        <taxon>Chelicerata</taxon>
        <taxon>Arachnida</taxon>
        <taxon>Araneae</taxon>
        <taxon>Araneomorphae</taxon>
        <taxon>Entelegynae</taxon>
        <taxon>Araneoidea</taxon>
        <taxon>Araneidae</taxon>
        <taxon>Caerostris</taxon>
    </lineage>
</organism>
<name>A0AAV4QGV4_9ARAC</name>
<comment type="caution">
    <text evidence="1">The sequence shown here is derived from an EMBL/GenBank/DDBJ whole genome shotgun (WGS) entry which is preliminary data.</text>
</comment>